<name>A0A5D3CT90_CUCMM</name>
<gene>
    <name evidence="1" type="ORF">E5676_scaffold186G00840</name>
</gene>
<keyword evidence="1" id="KW-0378">Hydrolase</keyword>
<comment type="caution">
    <text evidence="1">The sequence shown here is derived from an EMBL/GenBank/DDBJ whole genome shotgun (WGS) entry which is preliminary data.</text>
</comment>
<keyword evidence="1" id="KW-0645">Protease</keyword>
<sequence length="369" mass="41302">MMSYGIATCCVSFGITRLICVSYGITRLICKGNVRGRPARGKKDTTIIYRSLGKCYQEEVLIGVVKKVEEVEQDVSNLECNRSSSYQSCCTSHSCKPRCYEAEVQGLNYVDADTAVACPASSYSGSSRTPERARPACHNNQKVQYAVFMLTDRGTVWWETTKRMLGGDVAIYVVFSKNRLRQGNWPERSHYVPPVGSTIWVFVCLRLRLASSRADAPQQDKVFATNKSEAERAGTIVTEVEPLDHVLSVSTPSGESMLSKEKTKACQIEILAANHTSIDCSRREVVFNPPTRTSFKFKEVGTVVLPKVISTMKARKLHSQDVFHEELPRLPPHKEIDFAIELEPDTIPISKAPYRMAPVELKELKVQLQ</sequence>
<dbReference type="GO" id="GO:0008233">
    <property type="term" value="F:peptidase activity"/>
    <property type="evidence" value="ECO:0007669"/>
    <property type="project" value="UniProtKB-KW"/>
</dbReference>
<dbReference type="PANTHER" id="PTHR15503:SF45">
    <property type="entry name" value="RNA-DIRECTED DNA POLYMERASE HOMOLOG"/>
    <property type="match status" value="1"/>
</dbReference>
<dbReference type="InterPro" id="IPR032567">
    <property type="entry name" value="RTL1-rel"/>
</dbReference>
<protein>
    <submittedName>
        <fullName evidence="1">Gag protease polyprotein</fullName>
    </submittedName>
</protein>
<dbReference type="GO" id="GO:0006508">
    <property type="term" value="P:proteolysis"/>
    <property type="evidence" value="ECO:0007669"/>
    <property type="project" value="UniProtKB-KW"/>
</dbReference>
<dbReference type="EMBL" id="SSTD01009294">
    <property type="protein sequence ID" value="TYK14428.1"/>
    <property type="molecule type" value="Genomic_DNA"/>
</dbReference>
<evidence type="ECO:0000313" key="2">
    <source>
        <dbReference type="Proteomes" id="UP000321947"/>
    </source>
</evidence>
<organism evidence="1 2">
    <name type="scientific">Cucumis melo var. makuwa</name>
    <name type="common">Oriental melon</name>
    <dbReference type="NCBI Taxonomy" id="1194695"/>
    <lineage>
        <taxon>Eukaryota</taxon>
        <taxon>Viridiplantae</taxon>
        <taxon>Streptophyta</taxon>
        <taxon>Embryophyta</taxon>
        <taxon>Tracheophyta</taxon>
        <taxon>Spermatophyta</taxon>
        <taxon>Magnoliopsida</taxon>
        <taxon>eudicotyledons</taxon>
        <taxon>Gunneridae</taxon>
        <taxon>Pentapetalae</taxon>
        <taxon>rosids</taxon>
        <taxon>fabids</taxon>
        <taxon>Cucurbitales</taxon>
        <taxon>Cucurbitaceae</taxon>
        <taxon>Benincaseae</taxon>
        <taxon>Cucumis</taxon>
    </lineage>
</organism>
<proteinExistence type="predicted"/>
<accession>A0A5D3CT90</accession>
<dbReference type="Proteomes" id="UP000321947">
    <property type="component" value="Unassembled WGS sequence"/>
</dbReference>
<dbReference type="AlphaFoldDB" id="A0A5D3CT90"/>
<evidence type="ECO:0000313" key="1">
    <source>
        <dbReference type="EMBL" id="TYK14428.1"/>
    </source>
</evidence>
<reference evidence="1 2" key="1">
    <citation type="submission" date="2019-08" db="EMBL/GenBank/DDBJ databases">
        <title>Draft genome sequences of two oriental melons (Cucumis melo L. var makuwa).</title>
        <authorList>
            <person name="Kwon S.-Y."/>
        </authorList>
    </citation>
    <scope>NUCLEOTIDE SEQUENCE [LARGE SCALE GENOMIC DNA]</scope>
    <source>
        <strain evidence="2">cv. Chang Bougi</strain>
        <tissue evidence="1">Leaf</tissue>
    </source>
</reference>
<dbReference type="PANTHER" id="PTHR15503">
    <property type="entry name" value="LDOC1 RELATED"/>
    <property type="match status" value="1"/>
</dbReference>